<protein>
    <submittedName>
        <fullName evidence="8">Putative MFS family arabinose efflux permease</fullName>
    </submittedName>
</protein>
<sequence>MPSPRLLVLAAGAFAIGVDGFVIAPILPELAARLDVPLAAAGQLVTVFTLVYALAAPVLATATARWDRRVVLAGTLVVFSAGNALSAIAADYPLMMASRVVAALGAALFLPTASATAVTLSPPDRMGRALALVMGGLSAAGLVGVPVGTLLAQAVGASGVFWLVTGVGLAAAAGVAVLLPPVRIPATLTLRERLALAARPRLAALLATTALAMAGAFTTITYIAPLLAEAADVTGRGLTVVMAVSGLASVVGVAVAGRAVDARGGRAVLAAALTALTAGALLLPVAGAAVPAAALVFVLGVAGATVAPAQQHRLMRAAPEAGTLLLSLNSSAIYLGMSAGGALGGLVVAGAGASALGAASAVLYVTALLATALVRTDAPVPGAERGQEPSRPLSVR</sequence>
<dbReference type="RefSeq" id="WP_182848600.1">
    <property type="nucleotide sequence ID" value="NZ_JACJIA010000017.1"/>
</dbReference>
<feature type="transmembrane region" description="Helical" evidence="6">
    <location>
        <begin position="130"/>
        <end position="154"/>
    </location>
</feature>
<dbReference type="InterPro" id="IPR020846">
    <property type="entry name" value="MFS_dom"/>
</dbReference>
<dbReference type="Proteomes" id="UP000572680">
    <property type="component" value="Unassembled WGS sequence"/>
</dbReference>
<dbReference type="GO" id="GO:0005886">
    <property type="term" value="C:plasma membrane"/>
    <property type="evidence" value="ECO:0007669"/>
    <property type="project" value="UniProtKB-SubCell"/>
</dbReference>
<feature type="transmembrane region" description="Helical" evidence="6">
    <location>
        <begin position="236"/>
        <end position="255"/>
    </location>
</feature>
<keyword evidence="9" id="KW-1185">Reference proteome</keyword>
<organism evidence="8 9">
    <name type="scientific">Actinomadura namibiensis</name>
    <dbReference type="NCBI Taxonomy" id="182080"/>
    <lineage>
        <taxon>Bacteria</taxon>
        <taxon>Bacillati</taxon>
        <taxon>Actinomycetota</taxon>
        <taxon>Actinomycetes</taxon>
        <taxon>Streptosporangiales</taxon>
        <taxon>Thermomonosporaceae</taxon>
        <taxon>Actinomadura</taxon>
    </lineage>
</organism>
<reference evidence="8 9" key="1">
    <citation type="submission" date="2020-08" db="EMBL/GenBank/DDBJ databases">
        <title>Genomic Encyclopedia of Type Strains, Phase IV (KMG-IV): sequencing the most valuable type-strain genomes for metagenomic binning, comparative biology and taxonomic classification.</title>
        <authorList>
            <person name="Goeker M."/>
        </authorList>
    </citation>
    <scope>NUCLEOTIDE SEQUENCE [LARGE SCALE GENOMIC DNA]</scope>
    <source>
        <strain evidence="8 9">DSM 44197</strain>
    </source>
</reference>
<dbReference type="CDD" id="cd17324">
    <property type="entry name" value="MFS_NepI_like"/>
    <property type="match status" value="1"/>
</dbReference>
<evidence type="ECO:0000256" key="6">
    <source>
        <dbReference type="SAM" id="Phobius"/>
    </source>
</evidence>
<keyword evidence="2" id="KW-1003">Cell membrane</keyword>
<keyword evidence="3 6" id="KW-0812">Transmembrane</keyword>
<dbReference type="AlphaFoldDB" id="A0A7W3LYU8"/>
<evidence type="ECO:0000313" key="8">
    <source>
        <dbReference type="EMBL" id="MBA8956715.1"/>
    </source>
</evidence>
<dbReference type="SUPFAM" id="SSF103473">
    <property type="entry name" value="MFS general substrate transporter"/>
    <property type="match status" value="1"/>
</dbReference>
<dbReference type="InterPro" id="IPR050189">
    <property type="entry name" value="MFS_Efflux_Transporters"/>
</dbReference>
<evidence type="ECO:0000313" key="9">
    <source>
        <dbReference type="Proteomes" id="UP000572680"/>
    </source>
</evidence>
<dbReference type="PANTHER" id="PTHR43124">
    <property type="entry name" value="PURINE EFFLUX PUMP PBUE"/>
    <property type="match status" value="1"/>
</dbReference>
<feature type="domain" description="Major facilitator superfamily (MFS) profile" evidence="7">
    <location>
        <begin position="5"/>
        <end position="378"/>
    </location>
</feature>
<evidence type="ECO:0000259" key="7">
    <source>
        <dbReference type="PROSITE" id="PS50850"/>
    </source>
</evidence>
<feature type="transmembrane region" description="Helical" evidence="6">
    <location>
        <begin position="70"/>
        <end position="90"/>
    </location>
</feature>
<dbReference type="Pfam" id="PF07690">
    <property type="entry name" value="MFS_1"/>
    <property type="match status" value="1"/>
</dbReference>
<comment type="subcellular location">
    <subcellularLocation>
        <location evidence="1">Cell membrane</location>
        <topology evidence="1">Multi-pass membrane protein</topology>
    </subcellularLocation>
</comment>
<feature type="transmembrane region" description="Helical" evidence="6">
    <location>
        <begin position="36"/>
        <end position="58"/>
    </location>
</feature>
<accession>A0A7W3LYU8</accession>
<dbReference type="EMBL" id="JACJIA010000017">
    <property type="protein sequence ID" value="MBA8956715.1"/>
    <property type="molecule type" value="Genomic_DNA"/>
</dbReference>
<feature type="transmembrane region" description="Helical" evidence="6">
    <location>
        <begin position="202"/>
        <end position="224"/>
    </location>
</feature>
<feature type="transmembrane region" description="Helical" evidence="6">
    <location>
        <begin position="96"/>
        <end position="118"/>
    </location>
</feature>
<dbReference type="PANTHER" id="PTHR43124:SF10">
    <property type="entry name" value="PURINE EFFLUX PUMP PBUE"/>
    <property type="match status" value="1"/>
</dbReference>
<dbReference type="InterPro" id="IPR011701">
    <property type="entry name" value="MFS"/>
</dbReference>
<dbReference type="Gene3D" id="1.20.1250.20">
    <property type="entry name" value="MFS general substrate transporter like domains"/>
    <property type="match status" value="1"/>
</dbReference>
<feature type="transmembrane region" description="Helical" evidence="6">
    <location>
        <begin position="160"/>
        <end position="182"/>
    </location>
</feature>
<feature type="transmembrane region" description="Helical" evidence="6">
    <location>
        <begin position="267"/>
        <end position="286"/>
    </location>
</feature>
<name>A0A7W3LYU8_ACTNM</name>
<comment type="caution">
    <text evidence="8">The sequence shown here is derived from an EMBL/GenBank/DDBJ whole genome shotgun (WGS) entry which is preliminary data.</text>
</comment>
<dbReference type="InterPro" id="IPR036259">
    <property type="entry name" value="MFS_trans_sf"/>
</dbReference>
<evidence type="ECO:0000256" key="4">
    <source>
        <dbReference type="ARBA" id="ARBA00022989"/>
    </source>
</evidence>
<dbReference type="GO" id="GO:0022857">
    <property type="term" value="F:transmembrane transporter activity"/>
    <property type="evidence" value="ECO:0007669"/>
    <property type="project" value="InterPro"/>
</dbReference>
<gene>
    <name evidence="8" type="ORF">HNR61_008404</name>
</gene>
<evidence type="ECO:0000256" key="2">
    <source>
        <dbReference type="ARBA" id="ARBA00022475"/>
    </source>
</evidence>
<dbReference type="PROSITE" id="PS50850">
    <property type="entry name" value="MFS"/>
    <property type="match status" value="1"/>
</dbReference>
<keyword evidence="4 6" id="KW-1133">Transmembrane helix</keyword>
<evidence type="ECO:0000256" key="5">
    <source>
        <dbReference type="ARBA" id="ARBA00023136"/>
    </source>
</evidence>
<keyword evidence="5 6" id="KW-0472">Membrane</keyword>
<evidence type="ECO:0000256" key="3">
    <source>
        <dbReference type="ARBA" id="ARBA00022692"/>
    </source>
</evidence>
<evidence type="ECO:0000256" key="1">
    <source>
        <dbReference type="ARBA" id="ARBA00004651"/>
    </source>
</evidence>
<proteinExistence type="predicted"/>